<protein>
    <submittedName>
        <fullName evidence="2">Uncharacterized protein</fullName>
    </submittedName>
</protein>
<dbReference type="AlphaFoldDB" id="A0A166TYJ6"/>
<reference evidence="2 3" key="1">
    <citation type="journal article" date="2016" name="Mol. Biol. Evol.">
        <title>Comparative Genomics of Early-Diverging Mushroom-Forming Fungi Provides Insights into the Origins of Lignocellulose Decay Capabilities.</title>
        <authorList>
            <person name="Nagy L.G."/>
            <person name="Riley R."/>
            <person name="Tritt A."/>
            <person name="Adam C."/>
            <person name="Daum C."/>
            <person name="Floudas D."/>
            <person name="Sun H."/>
            <person name="Yadav J.S."/>
            <person name="Pangilinan J."/>
            <person name="Larsson K.H."/>
            <person name="Matsuura K."/>
            <person name="Barry K."/>
            <person name="Labutti K."/>
            <person name="Kuo R."/>
            <person name="Ohm R.A."/>
            <person name="Bhattacharya S.S."/>
            <person name="Shirouzu T."/>
            <person name="Yoshinaga Y."/>
            <person name="Martin F.M."/>
            <person name="Grigoriev I.V."/>
            <person name="Hibbett D.S."/>
        </authorList>
    </citation>
    <scope>NUCLEOTIDE SEQUENCE [LARGE SCALE GENOMIC DNA]</scope>
    <source>
        <strain evidence="2 3">CBS 109695</strain>
    </source>
</reference>
<feature type="compositionally biased region" description="Polar residues" evidence="1">
    <location>
        <begin position="83"/>
        <end position="98"/>
    </location>
</feature>
<accession>A0A166TYJ6</accession>
<sequence length="593" mass="64505">MQIEDIINAPALSSTAPKLHALPQNTETTAGPLNDVSPKVLTVEDFLKRSAEKSGIKTYGKRKRVTAARNRNTDADYSEGESTDSWTPSSPIQENTPELNPKRRKMARFSQRLTRASILAHGNPSERLRHQKSLSTGSGSRKALVFTEEACSPLTHAPRKRTKTLGKPSKAAPFHNTLFPPPVYALPAALTQNVKRKPITEWNMAGQLSTARKVTQRSTTAVKLSPTRIPLSFVPYDAEARASSRSNPFHYVPSPTPERPRPSNPINRIPETFSSLHFVPVAIQSPKTRVKRVTFSLPTHVTDTRGSTSSTLTALDENYTPFANCDTPALDTSTRIDTNYQADQSEPSKDPSSTSTHSRTSPTPTAVDESCSPFTNCVTPALITPTEIDTDHQVDHSEPSKDPTSVASANAECATRKSLRVLSSFLGGFMETARSATRLETSARASGTRRKKRSKPSLTHGPHPPSQLQPLSSMRLSALTSIAPPEVQSEIGSSNPPVLKRSLTAQSRLMMKAIKRTSRDLTQNSPQGCAPVTPLRNSIPATFSTSQLPIIPSSYSARLEILSALQPPRTQVVLSSSPMDKTAVDAFAYAVSY</sequence>
<organism evidence="2 3">
    <name type="scientific">Athelia psychrophila</name>
    <dbReference type="NCBI Taxonomy" id="1759441"/>
    <lineage>
        <taxon>Eukaryota</taxon>
        <taxon>Fungi</taxon>
        <taxon>Dikarya</taxon>
        <taxon>Basidiomycota</taxon>
        <taxon>Agaricomycotina</taxon>
        <taxon>Agaricomycetes</taxon>
        <taxon>Agaricomycetidae</taxon>
        <taxon>Atheliales</taxon>
        <taxon>Atheliaceae</taxon>
        <taxon>Athelia</taxon>
    </lineage>
</organism>
<evidence type="ECO:0000313" key="2">
    <source>
        <dbReference type="EMBL" id="KZP31125.1"/>
    </source>
</evidence>
<evidence type="ECO:0000313" key="3">
    <source>
        <dbReference type="Proteomes" id="UP000076532"/>
    </source>
</evidence>
<dbReference type="Proteomes" id="UP000076532">
    <property type="component" value="Unassembled WGS sequence"/>
</dbReference>
<feature type="region of interest" description="Disordered" evidence="1">
    <location>
        <begin position="52"/>
        <end position="104"/>
    </location>
</feature>
<feature type="region of interest" description="Disordered" evidence="1">
    <location>
        <begin position="391"/>
        <end position="412"/>
    </location>
</feature>
<proteinExistence type="predicted"/>
<keyword evidence="3" id="KW-1185">Reference proteome</keyword>
<name>A0A166TYJ6_9AGAM</name>
<feature type="compositionally biased region" description="Basic and acidic residues" evidence="1">
    <location>
        <begin position="391"/>
        <end position="401"/>
    </location>
</feature>
<feature type="region of interest" description="Disordered" evidence="1">
    <location>
        <begin position="341"/>
        <end position="372"/>
    </location>
</feature>
<feature type="region of interest" description="Disordered" evidence="1">
    <location>
        <begin position="244"/>
        <end position="265"/>
    </location>
</feature>
<dbReference type="EMBL" id="KV417490">
    <property type="protein sequence ID" value="KZP31125.1"/>
    <property type="molecule type" value="Genomic_DNA"/>
</dbReference>
<feature type="compositionally biased region" description="Low complexity" evidence="1">
    <location>
        <begin position="351"/>
        <end position="365"/>
    </location>
</feature>
<feature type="region of interest" description="Disordered" evidence="1">
    <location>
        <begin position="437"/>
        <end position="471"/>
    </location>
</feature>
<evidence type="ECO:0000256" key="1">
    <source>
        <dbReference type="SAM" id="MobiDB-lite"/>
    </source>
</evidence>
<gene>
    <name evidence="2" type="ORF">FIBSPDRAFT_1037600</name>
</gene>
<dbReference type="OrthoDB" id="2683970at2759"/>
<feature type="region of interest" description="Disordered" evidence="1">
    <location>
        <begin position="117"/>
        <end position="141"/>
    </location>
</feature>
<feature type="region of interest" description="Disordered" evidence="1">
    <location>
        <begin position="1"/>
        <end position="36"/>
    </location>
</feature>